<organism evidence="1 2">
    <name type="scientific">Ruminococcoides intestinihominis</name>
    <dbReference type="NCBI Taxonomy" id="3133161"/>
    <lineage>
        <taxon>Bacteria</taxon>
        <taxon>Bacillati</taxon>
        <taxon>Bacillota</taxon>
        <taxon>Clostridia</taxon>
        <taxon>Eubacteriales</taxon>
        <taxon>Oscillospiraceae</taxon>
        <taxon>Ruminococcoides</taxon>
    </lineage>
</organism>
<name>A0ABV1HW43_9FIRM</name>
<reference evidence="1 2" key="1">
    <citation type="submission" date="2024-03" db="EMBL/GenBank/DDBJ databases">
        <title>Human intestinal bacterial collection.</title>
        <authorList>
            <person name="Pauvert C."/>
            <person name="Hitch T.C.A."/>
            <person name="Clavel T."/>
        </authorList>
    </citation>
    <scope>NUCLEOTIDE SEQUENCE [LARGE SCALE GENOMIC DNA]</scope>
    <source>
        <strain evidence="1 2">CLA-AP-H18</strain>
    </source>
</reference>
<protein>
    <submittedName>
        <fullName evidence="1">Minor capsid protein</fullName>
    </submittedName>
</protein>
<gene>
    <name evidence="1" type="ORF">ABFO16_05980</name>
</gene>
<evidence type="ECO:0000313" key="2">
    <source>
        <dbReference type="Proteomes" id="UP001478133"/>
    </source>
</evidence>
<proteinExistence type="predicted"/>
<accession>A0ABV1HW43</accession>
<keyword evidence="2" id="KW-1185">Reference proteome</keyword>
<sequence length="131" mass="15053">MMTLANVRDFLKTIINAEHFYIGRLDNKQDKSVGVYTLKTGGEPLRGVGTELSYDVIAVSLLIHWNNNANETEVCARTLYNKLRTIKNVTINNSKVYLIQLLTPEPIDVGTDNEVYERVIEMKIFFERKED</sequence>
<evidence type="ECO:0000313" key="1">
    <source>
        <dbReference type="EMBL" id="MEQ2565783.1"/>
    </source>
</evidence>
<comment type="caution">
    <text evidence="1">The sequence shown here is derived from an EMBL/GenBank/DDBJ whole genome shotgun (WGS) entry which is preliminary data.</text>
</comment>
<dbReference type="RefSeq" id="WP_211148000.1">
    <property type="nucleotide sequence ID" value="NZ_JBBMEY010000008.1"/>
</dbReference>
<dbReference type="EMBL" id="JBBMFI010000018">
    <property type="protein sequence ID" value="MEQ2565783.1"/>
    <property type="molecule type" value="Genomic_DNA"/>
</dbReference>
<dbReference type="Proteomes" id="UP001478133">
    <property type="component" value="Unassembled WGS sequence"/>
</dbReference>